<dbReference type="PROSITE" id="PS51670">
    <property type="entry name" value="SHKT"/>
    <property type="match status" value="1"/>
</dbReference>
<organism evidence="6 8">
    <name type="scientific">Bursaphelenchus xylophilus</name>
    <name type="common">Pinewood nematode worm</name>
    <name type="synonym">Aphelenchoides xylophilus</name>
    <dbReference type="NCBI Taxonomy" id="6326"/>
    <lineage>
        <taxon>Eukaryota</taxon>
        <taxon>Metazoa</taxon>
        <taxon>Ecdysozoa</taxon>
        <taxon>Nematoda</taxon>
        <taxon>Chromadorea</taxon>
        <taxon>Rhabditida</taxon>
        <taxon>Tylenchina</taxon>
        <taxon>Tylenchomorpha</taxon>
        <taxon>Aphelenchoidea</taxon>
        <taxon>Aphelenchoididae</taxon>
        <taxon>Bursaphelenchus</taxon>
    </lineage>
</organism>
<name>A0A1I7S154_BURXY</name>
<comment type="caution">
    <text evidence="1">Lacks conserved residue(s) required for the propagation of feature annotation.</text>
</comment>
<dbReference type="EMBL" id="CAJFDI010000001">
    <property type="protein sequence ID" value="CAD5208036.1"/>
    <property type="molecule type" value="Genomic_DNA"/>
</dbReference>
<evidence type="ECO:0000259" key="3">
    <source>
        <dbReference type="PROSITE" id="PS51670"/>
    </source>
</evidence>
<dbReference type="SMART" id="SM00254">
    <property type="entry name" value="ShKT"/>
    <property type="match status" value="1"/>
</dbReference>
<dbReference type="AlphaFoldDB" id="A0A1I7S154"/>
<dbReference type="Proteomes" id="UP000582659">
    <property type="component" value="Unassembled WGS sequence"/>
</dbReference>
<evidence type="ECO:0000313" key="4">
    <source>
        <dbReference type="EMBL" id="CAD5208036.1"/>
    </source>
</evidence>
<dbReference type="EMBL" id="CAJFCV020000001">
    <property type="protein sequence ID" value="CAG9079997.1"/>
    <property type="molecule type" value="Genomic_DNA"/>
</dbReference>
<evidence type="ECO:0000313" key="8">
    <source>
        <dbReference type="WBParaSite" id="BXY_0672900.1"/>
    </source>
</evidence>
<proteinExistence type="predicted"/>
<evidence type="ECO:0000313" key="7">
    <source>
        <dbReference type="Proteomes" id="UP000659654"/>
    </source>
</evidence>
<dbReference type="Gene3D" id="1.10.10.1940">
    <property type="match status" value="1"/>
</dbReference>
<dbReference type="Proteomes" id="UP000095284">
    <property type="component" value="Unplaced"/>
</dbReference>
<dbReference type="WBParaSite" id="BXY_0672900.1">
    <property type="protein sequence ID" value="BXY_0672900.1"/>
    <property type="gene ID" value="BXY_0672900"/>
</dbReference>
<feature type="chain" id="PRO_5035399680" evidence="2">
    <location>
        <begin position="28"/>
        <end position="138"/>
    </location>
</feature>
<evidence type="ECO:0000313" key="5">
    <source>
        <dbReference type="EMBL" id="CAG9079997.1"/>
    </source>
</evidence>
<protein>
    <submittedName>
        <fullName evidence="4">(pine wood nematode) hypothetical protein</fullName>
    </submittedName>
    <submittedName>
        <fullName evidence="8">ShKT domain-containing protein</fullName>
    </submittedName>
</protein>
<feature type="domain" description="ShKT" evidence="3">
    <location>
        <begin position="82"/>
        <end position="119"/>
    </location>
</feature>
<feature type="signal peptide" evidence="2">
    <location>
        <begin position="1"/>
        <end position="27"/>
    </location>
</feature>
<keyword evidence="2" id="KW-0732">Signal</keyword>
<dbReference type="Pfam" id="PF01549">
    <property type="entry name" value="ShK"/>
    <property type="match status" value="1"/>
</dbReference>
<accession>A0A1I7S154</accession>
<dbReference type="InterPro" id="IPR003582">
    <property type="entry name" value="ShKT_dom"/>
</dbReference>
<sequence>MAKTPLTLSKPIFYLLVLPQLAYLGNSKFIIHYSNGSHYENALTTPVTVVEHEFSHLFEIKRLNFAFDYGPKEIFSFIQDDCFDEAKARCKLPKIMPLCNNSVYKRLMKDKCKKTCGMCAHKPDIPAEPSDDGCFPDD</sequence>
<reference evidence="5" key="2">
    <citation type="submission" date="2020-08" db="EMBL/GenBank/DDBJ databases">
        <authorList>
            <person name="Kikuchi T."/>
        </authorList>
    </citation>
    <scope>NUCLEOTIDE SEQUENCE</scope>
    <source>
        <strain evidence="4">Ka4C1</strain>
    </source>
</reference>
<evidence type="ECO:0000313" key="6">
    <source>
        <dbReference type="Proteomes" id="UP000095284"/>
    </source>
</evidence>
<evidence type="ECO:0000256" key="2">
    <source>
        <dbReference type="SAM" id="SignalP"/>
    </source>
</evidence>
<dbReference type="Proteomes" id="UP000659654">
    <property type="component" value="Unassembled WGS sequence"/>
</dbReference>
<gene>
    <name evidence="4" type="ORF">BXYJ_LOCUS272</name>
</gene>
<keyword evidence="7" id="KW-1185">Reference proteome</keyword>
<reference evidence="8" key="1">
    <citation type="submission" date="2016-11" db="UniProtKB">
        <authorList>
            <consortium name="WormBaseParasite"/>
        </authorList>
    </citation>
    <scope>IDENTIFICATION</scope>
</reference>
<evidence type="ECO:0000256" key="1">
    <source>
        <dbReference type="PROSITE-ProRule" id="PRU01005"/>
    </source>
</evidence>